<dbReference type="Gene3D" id="3.30.200.20">
    <property type="entry name" value="Phosphorylase Kinase, domain 1"/>
    <property type="match status" value="1"/>
</dbReference>
<keyword evidence="5" id="KW-1185">Reference proteome</keyword>
<dbReference type="Gramene" id="TVU07034">
    <property type="protein sequence ID" value="TVU07034"/>
    <property type="gene ID" value="EJB05_47073"/>
</dbReference>
<dbReference type="PROSITE" id="PS50011">
    <property type="entry name" value="PROTEIN_KINASE_DOM"/>
    <property type="match status" value="1"/>
</dbReference>
<evidence type="ECO:0000256" key="1">
    <source>
        <dbReference type="ARBA" id="ARBA00022741"/>
    </source>
</evidence>
<dbReference type="Pfam" id="PF07714">
    <property type="entry name" value="PK_Tyr_Ser-Thr"/>
    <property type="match status" value="1"/>
</dbReference>
<evidence type="ECO:0000256" key="2">
    <source>
        <dbReference type="ARBA" id="ARBA00022840"/>
    </source>
</evidence>
<gene>
    <name evidence="4" type="ORF">EJB05_47073</name>
</gene>
<dbReference type="Gene3D" id="1.10.510.10">
    <property type="entry name" value="Transferase(Phosphotransferase) domain 1"/>
    <property type="match status" value="2"/>
</dbReference>
<dbReference type="InterPro" id="IPR050528">
    <property type="entry name" value="L-type_Lectin-RKs"/>
</dbReference>
<dbReference type="InterPro" id="IPR011009">
    <property type="entry name" value="Kinase-like_dom_sf"/>
</dbReference>
<dbReference type="GO" id="GO:0005524">
    <property type="term" value="F:ATP binding"/>
    <property type="evidence" value="ECO:0007669"/>
    <property type="project" value="UniProtKB-KW"/>
</dbReference>
<accession>A0A5J9T704</accession>
<dbReference type="Proteomes" id="UP000324897">
    <property type="component" value="Unassembled WGS sequence"/>
</dbReference>
<proteinExistence type="predicted"/>
<evidence type="ECO:0000313" key="5">
    <source>
        <dbReference type="Proteomes" id="UP000324897"/>
    </source>
</evidence>
<dbReference type="InterPro" id="IPR001245">
    <property type="entry name" value="Ser-Thr/Tyr_kinase_cat_dom"/>
</dbReference>
<organism evidence="4 5">
    <name type="scientific">Eragrostis curvula</name>
    <name type="common">weeping love grass</name>
    <dbReference type="NCBI Taxonomy" id="38414"/>
    <lineage>
        <taxon>Eukaryota</taxon>
        <taxon>Viridiplantae</taxon>
        <taxon>Streptophyta</taxon>
        <taxon>Embryophyta</taxon>
        <taxon>Tracheophyta</taxon>
        <taxon>Spermatophyta</taxon>
        <taxon>Magnoliopsida</taxon>
        <taxon>Liliopsida</taxon>
        <taxon>Poales</taxon>
        <taxon>Poaceae</taxon>
        <taxon>PACMAD clade</taxon>
        <taxon>Chloridoideae</taxon>
        <taxon>Eragrostideae</taxon>
        <taxon>Eragrostidinae</taxon>
        <taxon>Eragrostis</taxon>
    </lineage>
</organism>
<sequence length="391" mass="44060">RRRRRYVEVGVKKFTRKEDRGYDDFLAEVAIINRLRHRNIVPLLGTCVVPSTIISCAINVSGWCYEKGELLLIYQYMPNGSLDQHLFHRQPQPTVLPWEQVVEMQCSAVKSMIVKFVRGQCSAAIFHWIDGIINSAIVVYCIGYVNLAWETRYRVVADVAAALHYVHHEYERVVLHRDIKASNIMLDANFNGRLGDFGLAGLVDDADKNSLTDHAVAGTWGFIAPEYPVTHKATRQTDVYASEVLVLEIVTGKRSLGTAGTDEFLLLADCVWWLHGEGRLLEAVDDELLTAAARELDPPDVSTRLLEYVDLGCEDTSTTSSNEFCLREKPCARGRRLLGAIYMVVVVTTAVRMRNTWSPPSRHEVVVAWSSWSWSFGRGRGHLVVVVVVAW</sequence>
<dbReference type="InterPro" id="IPR008271">
    <property type="entry name" value="Ser/Thr_kinase_AS"/>
</dbReference>
<dbReference type="PANTHER" id="PTHR27007">
    <property type="match status" value="1"/>
</dbReference>
<evidence type="ECO:0000313" key="4">
    <source>
        <dbReference type="EMBL" id="TVU07034.1"/>
    </source>
</evidence>
<dbReference type="GO" id="GO:0051707">
    <property type="term" value="P:response to other organism"/>
    <property type="evidence" value="ECO:0007669"/>
    <property type="project" value="UniProtKB-ARBA"/>
</dbReference>
<dbReference type="PROSITE" id="PS00108">
    <property type="entry name" value="PROTEIN_KINASE_ST"/>
    <property type="match status" value="1"/>
</dbReference>
<dbReference type="InterPro" id="IPR000719">
    <property type="entry name" value="Prot_kinase_dom"/>
</dbReference>
<dbReference type="EMBL" id="RWGY01000045">
    <property type="protein sequence ID" value="TVU07034.1"/>
    <property type="molecule type" value="Genomic_DNA"/>
</dbReference>
<dbReference type="GO" id="GO:0004672">
    <property type="term" value="F:protein kinase activity"/>
    <property type="evidence" value="ECO:0007669"/>
    <property type="project" value="InterPro"/>
</dbReference>
<reference evidence="4 5" key="1">
    <citation type="journal article" date="2019" name="Sci. Rep.">
        <title>A high-quality genome of Eragrostis curvula grass provides insights into Poaceae evolution and supports new strategies to enhance forage quality.</title>
        <authorList>
            <person name="Carballo J."/>
            <person name="Santos B.A.C.M."/>
            <person name="Zappacosta D."/>
            <person name="Garbus I."/>
            <person name="Selva J.P."/>
            <person name="Gallo C.A."/>
            <person name="Diaz A."/>
            <person name="Albertini E."/>
            <person name="Caccamo M."/>
            <person name="Echenique V."/>
        </authorList>
    </citation>
    <scope>NUCLEOTIDE SEQUENCE [LARGE SCALE GENOMIC DNA]</scope>
    <source>
        <strain evidence="5">cv. Victoria</strain>
        <tissue evidence="4">Leaf</tissue>
    </source>
</reference>
<feature type="domain" description="Protein kinase" evidence="3">
    <location>
        <begin position="1"/>
        <end position="391"/>
    </location>
</feature>
<dbReference type="FunFam" id="1.10.510.10:FF:000444">
    <property type="entry name" value="probable L-type lectin-domain containing receptor kinase S.5"/>
    <property type="match status" value="1"/>
</dbReference>
<dbReference type="AlphaFoldDB" id="A0A5J9T704"/>
<evidence type="ECO:0000259" key="3">
    <source>
        <dbReference type="PROSITE" id="PS50011"/>
    </source>
</evidence>
<dbReference type="SUPFAM" id="SSF56112">
    <property type="entry name" value="Protein kinase-like (PK-like)"/>
    <property type="match status" value="1"/>
</dbReference>
<feature type="non-terminal residue" evidence="4">
    <location>
        <position position="1"/>
    </location>
</feature>
<name>A0A5J9T704_9POAL</name>
<keyword evidence="2" id="KW-0067">ATP-binding</keyword>
<comment type="caution">
    <text evidence="4">The sequence shown here is derived from an EMBL/GenBank/DDBJ whole genome shotgun (WGS) entry which is preliminary data.</text>
</comment>
<dbReference type="SMART" id="SM00220">
    <property type="entry name" value="S_TKc"/>
    <property type="match status" value="1"/>
</dbReference>
<protein>
    <recommendedName>
        <fullName evidence="3">Protein kinase domain-containing protein</fullName>
    </recommendedName>
</protein>
<keyword evidence="1" id="KW-0547">Nucleotide-binding</keyword>